<protein>
    <recommendedName>
        <fullName evidence="3">Lipoprotein</fullName>
    </recommendedName>
</protein>
<name>A0ABP9D4G7_9BACT</name>
<dbReference type="Proteomes" id="UP001500298">
    <property type="component" value="Unassembled WGS sequence"/>
</dbReference>
<proteinExistence type="predicted"/>
<keyword evidence="2" id="KW-1185">Reference proteome</keyword>
<accession>A0ABP9D4G7</accession>
<gene>
    <name evidence="1" type="ORF">GCM10023331_12420</name>
</gene>
<comment type="caution">
    <text evidence="1">The sequence shown here is derived from an EMBL/GenBank/DDBJ whole genome shotgun (WGS) entry which is preliminary data.</text>
</comment>
<reference evidence="2" key="1">
    <citation type="journal article" date="2019" name="Int. J. Syst. Evol. Microbiol.">
        <title>The Global Catalogue of Microorganisms (GCM) 10K type strain sequencing project: providing services to taxonomists for standard genome sequencing and annotation.</title>
        <authorList>
            <consortium name="The Broad Institute Genomics Platform"/>
            <consortium name="The Broad Institute Genome Sequencing Center for Infectious Disease"/>
            <person name="Wu L."/>
            <person name="Ma J."/>
        </authorList>
    </citation>
    <scope>NUCLEOTIDE SEQUENCE [LARGE SCALE GENOMIC DNA]</scope>
    <source>
        <strain evidence="2">JCM 18326</strain>
    </source>
</reference>
<evidence type="ECO:0000313" key="1">
    <source>
        <dbReference type="EMBL" id="GAA4828807.1"/>
    </source>
</evidence>
<organism evidence="1 2">
    <name type="scientific">Algivirga pacifica</name>
    <dbReference type="NCBI Taxonomy" id="1162670"/>
    <lineage>
        <taxon>Bacteria</taxon>
        <taxon>Pseudomonadati</taxon>
        <taxon>Bacteroidota</taxon>
        <taxon>Cytophagia</taxon>
        <taxon>Cytophagales</taxon>
        <taxon>Flammeovirgaceae</taxon>
        <taxon>Algivirga</taxon>
    </lineage>
</organism>
<dbReference type="EMBL" id="BAABJX010000020">
    <property type="protein sequence ID" value="GAA4828807.1"/>
    <property type="molecule type" value="Genomic_DNA"/>
</dbReference>
<evidence type="ECO:0008006" key="3">
    <source>
        <dbReference type="Google" id="ProtNLM"/>
    </source>
</evidence>
<sequence length="176" mass="19580">MSIKNDNFNELSFQTTYGRPMTTRIHSILLLLLLLFTGCNNSESTTTHHSQIDKPITDITYQEIIQRVLTGEGSLVNYRGEATSTEAKASISLTIDKEGGNCSDLPCGQCVYLSNRSNTPVRVLVRSPFEIGPWHTDAISLFELGPREKALVGNSHFCHGKIAYPVEHYIIGAEYM</sequence>
<evidence type="ECO:0000313" key="2">
    <source>
        <dbReference type="Proteomes" id="UP001500298"/>
    </source>
</evidence>